<keyword evidence="8" id="KW-1185">Reference proteome</keyword>
<keyword evidence="2" id="KW-0238">DNA-binding</keyword>
<dbReference type="InterPro" id="IPR001138">
    <property type="entry name" value="Zn2Cys6_DnaBD"/>
</dbReference>
<gene>
    <name evidence="7" type="ORF">BO97DRAFT_243336</name>
</gene>
<keyword evidence="4" id="KW-0539">Nucleus</keyword>
<keyword evidence="3" id="KW-0804">Transcription</keyword>
<accession>A0A395HIV9</accession>
<keyword evidence="5" id="KW-1133">Transmembrane helix</keyword>
<dbReference type="VEuPathDB" id="FungiDB:BO97DRAFT_243336"/>
<dbReference type="SMART" id="SM00066">
    <property type="entry name" value="GAL4"/>
    <property type="match status" value="1"/>
</dbReference>
<evidence type="ECO:0000313" key="8">
    <source>
        <dbReference type="Proteomes" id="UP000248961"/>
    </source>
</evidence>
<dbReference type="CDD" id="cd12148">
    <property type="entry name" value="fungal_TF_MHR"/>
    <property type="match status" value="1"/>
</dbReference>
<feature type="domain" description="Zn(2)-C6 fungal-type" evidence="6">
    <location>
        <begin position="10"/>
        <end position="39"/>
    </location>
</feature>
<dbReference type="PANTHER" id="PTHR38791">
    <property type="entry name" value="ZN(II)2CYS6 TRANSCRIPTION FACTOR (EUROFUNG)-RELATED-RELATED"/>
    <property type="match status" value="1"/>
</dbReference>
<evidence type="ECO:0000256" key="4">
    <source>
        <dbReference type="ARBA" id="ARBA00023242"/>
    </source>
</evidence>
<dbReference type="GeneID" id="37195095"/>
<dbReference type="GO" id="GO:0008270">
    <property type="term" value="F:zinc ion binding"/>
    <property type="evidence" value="ECO:0007669"/>
    <property type="project" value="InterPro"/>
</dbReference>
<dbReference type="CDD" id="cd00067">
    <property type="entry name" value="GAL4"/>
    <property type="match status" value="1"/>
</dbReference>
<evidence type="ECO:0000259" key="6">
    <source>
        <dbReference type="PROSITE" id="PS50048"/>
    </source>
</evidence>
<evidence type="ECO:0000256" key="2">
    <source>
        <dbReference type="ARBA" id="ARBA00023125"/>
    </source>
</evidence>
<dbReference type="SUPFAM" id="SSF57701">
    <property type="entry name" value="Zn2/Cys6 DNA-binding domain"/>
    <property type="match status" value="1"/>
</dbReference>
<protein>
    <recommendedName>
        <fullName evidence="6">Zn(2)-C6 fungal-type domain-containing protein</fullName>
    </recommendedName>
</protein>
<evidence type="ECO:0000313" key="7">
    <source>
        <dbReference type="EMBL" id="RAL07700.1"/>
    </source>
</evidence>
<dbReference type="GO" id="GO:0000981">
    <property type="term" value="F:DNA-binding transcription factor activity, RNA polymerase II-specific"/>
    <property type="evidence" value="ECO:0007669"/>
    <property type="project" value="InterPro"/>
</dbReference>
<dbReference type="PROSITE" id="PS00463">
    <property type="entry name" value="ZN2_CY6_FUNGAL_1"/>
    <property type="match status" value="1"/>
</dbReference>
<keyword evidence="5" id="KW-0812">Transmembrane</keyword>
<dbReference type="Pfam" id="PF11951">
    <property type="entry name" value="Fungal_trans_2"/>
    <property type="match status" value="1"/>
</dbReference>
<keyword evidence="1" id="KW-0805">Transcription regulation</keyword>
<dbReference type="Gene3D" id="4.10.240.10">
    <property type="entry name" value="Zn(2)-C6 fungal-type DNA-binding domain"/>
    <property type="match status" value="1"/>
</dbReference>
<feature type="transmembrane region" description="Helical" evidence="5">
    <location>
        <begin position="264"/>
        <end position="281"/>
    </location>
</feature>
<dbReference type="InterPro" id="IPR036864">
    <property type="entry name" value="Zn2-C6_fun-type_DNA-bd_sf"/>
</dbReference>
<dbReference type="InterPro" id="IPR053175">
    <property type="entry name" value="DHMBA_Reg_Transcription_Factor"/>
</dbReference>
<evidence type="ECO:0000256" key="5">
    <source>
        <dbReference type="SAM" id="Phobius"/>
    </source>
</evidence>
<keyword evidence="5" id="KW-0472">Membrane</keyword>
<dbReference type="InterPro" id="IPR021858">
    <property type="entry name" value="Fun_TF"/>
</dbReference>
<dbReference type="GO" id="GO:0009893">
    <property type="term" value="P:positive regulation of metabolic process"/>
    <property type="evidence" value="ECO:0007669"/>
    <property type="project" value="UniProtKB-ARBA"/>
</dbReference>
<dbReference type="AlphaFoldDB" id="A0A395HIV9"/>
<reference evidence="7 8" key="1">
    <citation type="submission" date="2018-02" db="EMBL/GenBank/DDBJ databases">
        <title>The genomes of Aspergillus section Nigri reveals drivers in fungal speciation.</title>
        <authorList>
            <consortium name="DOE Joint Genome Institute"/>
            <person name="Vesth T.C."/>
            <person name="Nybo J."/>
            <person name="Theobald S."/>
            <person name="Brandl J."/>
            <person name="Frisvad J.C."/>
            <person name="Nielsen K.F."/>
            <person name="Lyhne E.K."/>
            <person name="Kogle M.E."/>
            <person name="Kuo A."/>
            <person name="Riley R."/>
            <person name="Clum A."/>
            <person name="Nolan M."/>
            <person name="Lipzen A."/>
            <person name="Salamov A."/>
            <person name="Henrissat B."/>
            <person name="Wiebenga A."/>
            <person name="De vries R.P."/>
            <person name="Grigoriev I.V."/>
            <person name="Mortensen U.H."/>
            <person name="Andersen M.R."/>
            <person name="Baker S.E."/>
        </authorList>
    </citation>
    <scope>NUCLEOTIDE SEQUENCE [LARGE SCALE GENOMIC DNA]</scope>
    <source>
        <strain evidence="7 8">CBS 101889</strain>
    </source>
</reference>
<name>A0A395HIV9_ASPHC</name>
<dbReference type="Pfam" id="PF00172">
    <property type="entry name" value="Zn_clus"/>
    <property type="match status" value="1"/>
</dbReference>
<dbReference type="PROSITE" id="PS50048">
    <property type="entry name" value="ZN2_CY6_FUNGAL_2"/>
    <property type="match status" value="1"/>
</dbReference>
<dbReference type="GO" id="GO:0003677">
    <property type="term" value="F:DNA binding"/>
    <property type="evidence" value="ECO:0007669"/>
    <property type="project" value="UniProtKB-KW"/>
</dbReference>
<feature type="transmembrane region" description="Helical" evidence="5">
    <location>
        <begin position="224"/>
        <end position="244"/>
    </location>
</feature>
<proteinExistence type="predicted"/>
<evidence type="ECO:0000256" key="1">
    <source>
        <dbReference type="ARBA" id="ARBA00023015"/>
    </source>
</evidence>
<dbReference type="EMBL" id="KZ824326">
    <property type="protein sequence ID" value="RAL07700.1"/>
    <property type="molecule type" value="Genomic_DNA"/>
</dbReference>
<dbReference type="STRING" id="1450537.A0A395HIV9"/>
<organism evidence="7 8">
    <name type="scientific">Aspergillus homomorphus (strain CBS 101889)</name>
    <dbReference type="NCBI Taxonomy" id="1450537"/>
    <lineage>
        <taxon>Eukaryota</taxon>
        <taxon>Fungi</taxon>
        <taxon>Dikarya</taxon>
        <taxon>Ascomycota</taxon>
        <taxon>Pezizomycotina</taxon>
        <taxon>Eurotiomycetes</taxon>
        <taxon>Eurotiomycetidae</taxon>
        <taxon>Eurotiales</taxon>
        <taxon>Aspergillaceae</taxon>
        <taxon>Aspergillus</taxon>
        <taxon>Aspergillus subgen. Circumdati</taxon>
    </lineage>
</organism>
<evidence type="ECO:0000256" key="3">
    <source>
        <dbReference type="ARBA" id="ARBA00023163"/>
    </source>
</evidence>
<dbReference type="Proteomes" id="UP000248961">
    <property type="component" value="Unassembled WGS sequence"/>
</dbReference>
<dbReference type="RefSeq" id="XP_025546854.1">
    <property type="nucleotide sequence ID" value="XM_025690806.1"/>
</dbReference>
<sequence length="451" mass="49883">MANRNRGSLSCEHCRRRRIKCNQLRPRCSQCARAGLSCSGYRAPLDLLFRDETTTVARKVRKGKEDNSDADYSDLSDIFSQLNPSLASRIHSIEVDVAWNYYLENFNVTRNKRDCFPTLTLTSSSTGVASVTAVGLAGLALLRHDVHMMQLARQKYSMALRHMGHAVLDPQQLRNGTLATASFNLSMFEMIVTDGVDAAPYAWLKHIHGTAALMRAMHMPTKGGLFNTAGCLQIAFAITMGCLISEQPVSPDIVSLVQIYANSSPFIGLFILLSDLVNLYVQEKKAHYGSQSATARALASIDAELTSWESRLPPLWKDSPITRGVPNDQGSTWVPRLWGYYRVCRMLVHRVFLDATHPSPGREQVSHGILKSLCSDIYASVPSILRQCFTDDHPDPGPGLTSDVFFLVTILQALSTLTARNEVVENWATPATEELGEGFVPLKAFVARHLG</sequence>
<dbReference type="OrthoDB" id="5429770at2759"/>